<gene>
    <name evidence="2" type="ORF">EAH68_00200</name>
</gene>
<sequence length="155" mass="16899">MRFLEKPGQIPIWVSRLFWPLAWRSLLLAVVVLWGLRGDLNISFWDSPNLDSMFYAVSSVIGILAAFLTTSLTILATSDSKATMRIKEQGGAGLVVTFLYAVVTLLVSALVIAVIGPAAASTRWASYVLIGIVAIAFIEILIVTFYTYLSLVDKG</sequence>
<dbReference type="EMBL" id="RXHJ01000001">
    <property type="protein sequence ID" value="RSZ66019.1"/>
    <property type="molecule type" value="Genomic_DNA"/>
</dbReference>
<dbReference type="Proteomes" id="UP000274907">
    <property type="component" value="Unassembled WGS sequence"/>
</dbReference>
<feature type="transmembrane region" description="Helical" evidence="1">
    <location>
        <begin position="90"/>
        <end position="115"/>
    </location>
</feature>
<organism evidence="2 3">
    <name type="scientific">Corynebacterium hylobatis</name>
    <dbReference type="NCBI Taxonomy" id="1859290"/>
    <lineage>
        <taxon>Bacteria</taxon>
        <taxon>Bacillati</taxon>
        <taxon>Actinomycetota</taxon>
        <taxon>Actinomycetes</taxon>
        <taxon>Mycobacteriales</taxon>
        <taxon>Corynebacteriaceae</taxon>
        <taxon>Corynebacterium</taxon>
    </lineage>
</organism>
<dbReference type="AlphaFoldDB" id="A0A3S0B651"/>
<evidence type="ECO:0000313" key="2">
    <source>
        <dbReference type="EMBL" id="RSZ66019.1"/>
    </source>
</evidence>
<keyword evidence="1" id="KW-1133">Transmembrane helix</keyword>
<accession>A0A3S0B651</accession>
<feature type="transmembrane region" description="Helical" evidence="1">
    <location>
        <begin position="54"/>
        <end position="78"/>
    </location>
</feature>
<keyword evidence="3" id="KW-1185">Reference proteome</keyword>
<name>A0A3S0B651_9CORY</name>
<feature type="transmembrane region" description="Helical" evidence="1">
    <location>
        <begin position="12"/>
        <end position="34"/>
    </location>
</feature>
<keyword evidence="1" id="KW-0472">Membrane</keyword>
<protein>
    <submittedName>
        <fullName evidence="2">Uncharacterized protein</fullName>
    </submittedName>
</protein>
<proteinExistence type="predicted"/>
<reference evidence="2 3" key="1">
    <citation type="submission" date="2018-12" db="EMBL/GenBank/DDBJ databases">
        <title>YIM 101343 draft genome.</title>
        <authorList>
            <person name="Chen X."/>
        </authorList>
    </citation>
    <scope>NUCLEOTIDE SEQUENCE [LARGE SCALE GENOMIC DNA]</scope>
    <source>
        <strain evidence="2 3">YIM 101343</strain>
    </source>
</reference>
<dbReference type="RefSeq" id="WP_126119308.1">
    <property type="nucleotide sequence ID" value="NZ_RXHJ01000001.1"/>
</dbReference>
<evidence type="ECO:0000256" key="1">
    <source>
        <dbReference type="SAM" id="Phobius"/>
    </source>
</evidence>
<keyword evidence="1" id="KW-0812">Transmembrane</keyword>
<feature type="transmembrane region" description="Helical" evidence="1">
    <location>
        <begin position="127"/>
        <end position="149"/>
    </location>
</feature>
<comment type="caution">
    <text evidence="2">The sequence shown here is derived from an EMBL/GenBank/DDBJ whole genome shotgun (WGS) entry which is preliminary data.</text>
</comment>
<evidence type="ECO:0000313" key="3">
    <source>
        <dbReference type="Proteomes" id="UP000274907"/>
    </source>
</evidence>